<evidence type="ECO:0000256" key="3">
    <source>
        <dbReference type="ARBA" id="ARBA00022578"/>
    </source>
</evidence>
<comment type="function">
    <text evidence="1">Required for the transposition of the insertion element.</text>
</comment>
<evidence type="ECO:0000313" key="6">
    <source>
        <dbReference type="EMBL" id="REJ26446.1"/>
    </source>
</evidence>
<evidence type="ECO:0000256" key="4">
    <source>
        <dbReference type="ARBA" id="ARBA00023125"/>
    </source>
</evidence>
<proteinExistence type="inferred from homology"/>
<protein>
    <recommendedName>
        <fullName evidence="8">Mutator family transposase</fullName>
    </recommendedName>
</protein>
<organism evidence="6 7">
    <name type="scientific">Caldibacillus debilis</name>
    <dbReference type="NCBI Taxonomy" id="301148"/>
    <lineage>
        <taxon>Bacteria</taxon>
        <taxon>Bacillati</taxon>
        <taxon>Bacillota</taxon>
        <taxon>Bacilli</taxon>
        <taxon>Bacillales</taxon>
        <taxon>Bacillaceae</taxon>
        <taxon>Caldibacillus</taxon>
    </lineage>
</organism>
<dbReference type="GO" id="GO:0003677">
    <property type="term" value="F:DNA binding"/>
    <property type="evidence" value="ECO:0007669"/>
    <property type="project" value="UniProtKB-KW"/>
</dbReference>
<reference evidence="6 7" key="1">
    <citation type="submission" date="2018-03" db="EMBL/GenBank/DDBJ databases">
        <authorList>
            <person name="Keele B.F."/>
        </authorList>
    </citation>
    <scope>NUCLEOTIDE SEQUENCE [LARGE SCALE GENOMIC DNA]</scope>
    <source>
        <strain evidence="6">ZCTH4_d</strain>
    </source>
</reference>
<evidence type="ECO:0008006" key="8">
    <source>
        <dbReference type="Google" id="ProtNLM"/>
    </source>
</evidence>
<gene>
    <name evidence="6" type="ORF">C6P37_13305</name>
</gene>
<evidence type="ECO:0000313" key="7">
    <source>
        <dbReference type="Proteomes" id="UP000257014"/>
    </source>
</evidence>
<evidence type="ECO:0000256" key="1">
    <source>
        <dbReference type="ARBA" id="ARBA00002190"/>
    </source>
</evidence>
<dbReference type="Proteomes" id="UP000257014">
    <property type="component" value="Unassembled WGS sequence"/>
</dbReference>
<dbReference type="GO" id="GO:0004803">
    <property type="term" value="F:transposase activity"/>
    <property type="evidence" value="ECO:0007669"/>
    <property type="project" value="InterPro"/>
</dbReference>
<dbReference type="RefSeq" id="WP_276644241.1">
    <property type="nucleotide sequence ID" value="NZ_QEWE01000025.1"/>
</dbReference>
<dbReference type="InterPro" id="IPR001207">
    <property type="entry name" value="Transposase_mutator"/>
</dbReference>
<sequence>MAYQNSTLSLEQMLLKFMSEQDPMLSKLCEQMMEAEVTAKIQAQKSERTDTRIGYRSGYRLRRFDTRMGTMYLFVPKLRKDGYVPFFCVISAFKRMYAIYQCIVAF</sequence>
<comment type="caution">
    <text evidence="6">The sequence shown here is derived from an EMBL/GenBank/DDBJ whole genome shotgun (WGS) entry which is preliminary data.</text>
</comment>
<name>A0A3E0K129_9BACI</name>
<dbReference type="Pfam" id="PF00872">
    <property type="entry name" value="Transposase_mut"/>
    <property type="match status" value="1"/>
</dbReference>
<dbReference type="EMBL" id="QEWE01000025">
    <property type="protein sequence ID" value="REJ26446.1"/>
    <property type="molecule type" value="Genomic_DNA"/>
</dbReference>
<keyword evidence="5" id="KW-0233">DNA recombination</keyword>
<evidence type="ECO:0000256" key="2">
    <source>
        <dbReference type="ARBA" id="ARBA00010961"/>
    </source>
</evidence>
<evidence type="ECO:0000256" key="5">
    <source>
        <dbReference type="ARBA" id="ARBA00023172"/>
    </source>
</evidence>
<dbReference type="AlphaFoldDB" id="A0A3E0K129"/>
<keyword evidence="3" id="KW-0815">Transposition</keyword>
<dbReference type="GO" id="GO:0006313">
    <property type="term" value="P:DNA transposition"/>
    <property type="evidence" value="ECO:0007669"/>
    <property type="project" value="InterPro"/>
</dbReference>
<comment type="similarity">
    <text evidence="2">Belongs to the transposase mutator family.</text>
</comment>
<keyword evidence="4" id="KW-0238">DNA-binding</keyword>
<accession>A0A3E0K129</accession>